<protein>
    <submittedName>
        <fullName evidence="1">Uncharacterized protein</fullName>
    </submittedName>
</protein>
<dbReference type="AlphaFoldDB" id="A0A6S6P9B2"/>
<evidence type="ECO:0000313" key="2">
    <source>
        <dbReference type="Proteomes" id="UP000515734"/>
    </source>
</evidence>
<dbReference type="EMBL" id="AP023287">
    <property type="protein sequence ID" value="BCI55009.1"/>
    <property type="molecule type" value="Genomic_DNA"/>
</dbReference>
<dbReference type="Proteomes" id="UP000515734">
    <property type="component" value="Chromosome"/>
</dbReference>
<evidence type="ECO:0000313" key="1">
    <source>
        <dbReference type="EMBL" id="BCI55009.1"/>
    </source>
</evidence>
<dbReference type="RefSeq" id="WP_185292774.1">
    <property type="nucleotide sequence ID" value="NZ_AP023287.1"/>
</dbReference>
<reference evidence="1 2" key="1">
    <citation type="submission" date="2020-07" db="EMBL/GenBank/DDBJ databases">
        <title>Complete genome sequence of Mycolicibacterium litorale like strain isolated from cardiac implantable electronic device infection.</title>
        <authorList>
            <person name="Fukano H."/>
            <person name="Miyama H."/>
            <person name="Hoshino Y."/>
        </authorList>
    </citation>
    <scope>NUCLEOTIDE SEQUENCE [LARGE SCALE GENOMIC DNA]</scope>
    <source>
        <strain evidence="1 2">NIIDNTM18</strain>
    </source>
</reference>
<name>A0A6S6P9B2_9MYCO</name>
<organism evidence="1 2">
    <name type="scientific">Mycolicibacterium litorale</name>
    <dbReference type="NCBI Taxonomy" id="758802"/>
    <lineage>
        <taxon>Bacteria</taxon>
        <taxon>Bacillati</taxon>
        <taxon>Actinomycetota</taxon>
        <taxon>Actinomycetes</taxon>
        <taxon>Mycobacteriales</taxon>
        <taxon>Mycobacteriaceae</taxon>
        <taxon>Mycolicibacterium</taxon>
    </lineage>
</organism>
<accession>A0A6S6P9B2</accession>
<gene>
    <name evidence="1" type="ORF">NIIDNTM18_42870</name>
</gene>
<sequence>MRADDALKYAAAILKQRISWTTDEIGGSMCDTDHELQLDAISEIVRDIEALAARFGDVNHYSDGRAVKSGAWIEDGAYTEEIWHPVVSEDSTRSWRGHLMSDPEVPCPGIYEVTTDPATQEIHVRVVRIA</sequence>
<proteinExistence type="predicted"/>